<feature type="domain" description="FAD-binding" evidence="4">
    <location>
        <begin position="9"/>
        <end position="173"/>
    </location>
</feature>
<dbReference type="InterPro" id="IPR002938">
    <property type="entry name" value="FAD-bd"/>
</dbReference>
<dbReference type="SUPFAM" id="SSF54373">
    <property type="entry name" value="FAD-linked reductases, C-terminal domain"/>
    <property type="match status" value="1"/>
</dbReference>
<dbReference type="Gene3D" id="3.50.50.60">
    <property type="entry name" value="FAD/NAD(P)-binding domain"/>
    <property type="match status" value="1"/>
</dbReference>
<dbReference type="GO" id="GO:0016491">
    <property type="term" value="F:oxidoreductase activity"/>
    <property type="evidence" value="ECO:0007669"/>
    <property type="project" value="UniProtKB-KW"/>
</dbReference>
<dbReference type="PANTHER" id="PTHR46720:SF3">
    <property type="entry name" value="FAD-BINDING DOMAIN-CONTAINING PROTEIN-RELATED"/>
    <property type="match status" value="1"/>
</dbReference>
<evidence type="ECO:0000313" key="6">
    <source>
        <dbReference type="Proteomes" id="UP000292082"/>
    </source>
</evidence>
<accession>A0A4Q9PL88</accession>
<dbReference type="Proteomes" id="UP000292082">
    <property type="component" value="Unassembled WGS sequence"/>
</dbReference>
<dbReference type="Pfam" id="PF01494">
    <property type="entry name" value="FAD_binding_3"/>
    <property type="match status" value="2"/>
</dbReference>
<keyword evidence="6" id="KW-1185">Reference proteome</keyword>
<keyword evidence="3" id="KW-0560">Oxidoreductase</keyword>
<dbReference type="GO" id="GO:0071949">
    <property type="term" value="F:FAD binding"/>
    <property type="evidence" value="ECO:0007669"/>
    <property type="project" value="InterPro"/>
</dbReference>
<proteinExistence type="predicted"/>
<name>A0A4Q9PL88_9APHY</name>
<protein>
    <submittedName>
        <fullName evidence="5">FAD/NAD(P)-binding domain-containing protein</fullName>
    </submittedName>
</protein>
<dbReference type="PANTHER" id="PTHR46720">
    <property type="entry name" value="HYDROXYLASE, PUTATIVE (AFU_ORTHOLOGUE AFUA_3G01460)-RELATED"/>
    <property type="match status" value="1"/>
</dbReference>
<dbReference type="AlphaFoldDB" id="A0A4Q9PL88"/>
<reference evidence="5 6" key="1">
    <citation type="submission" date="2019-01" db="EMBL/GenBank/DDBJ databases">
        <title>Draft genome sequences of three monokaryotic isolates of the white-rot basidiomycete fungus Dichomitus squalens.</title>
        <authorList>
            <consortium name="DOE Joint Genome Institute"/>
            <person name="Lopez S.C."/>
            <person name="Andreopoulos B."/>
            <person name="Pangilinan J."/>
            <person name="Lipzen A."/>
            <person name="Riley R."/>
            <person name="Ahrendt S."/>
            <person name="Ng V."/>
            <person name="Barry K."/>
            <person name="Daum C."/>
            <person name="Grigoriev I.V."/>
            <person name="Hilden K.S."/>
            <person name="Makela M.R."/>
            <person name="de Vries R.P."/>
        </authorList>
    </citation>
    <scope>NUCLEOTIDE SEQUENCE [LARGE SCALE GENOMIC DNA]</scope>
    <source>
        <strain evidence="5 6">CBS 464.89</strain>
    </source>
</reference>
<dbReference type="STRING" id="114155.A0A4Q9PL88"/>
<gene>
    <name evidence="5" type="ORF">BD310DRAFT_827000</name>
</gene>
<keyword evidence="1" id="KW-0285">Flavoprotein</keyword>
<organism evidence="5 6">
    <name type="scientific">Dichomitus squalens</name>
    <dbReference type="NCBI Taxonomy" id="114155"/>
    <lineage>
        <taxon>Eukaryota</taxon>
        <taxon>Fungi</taxon>
        <taxon>Dikarya</taxon>
        <taxon>Basidiomycota</taxon>
        <taxon>Agaricomycotina</taxon>
        <taxon>Agaricomycetes</taxon>
        <taxon>Polyporales</taxon>
        <taxon>Polyporaceae</taxon>
        <taxon>Dichomitus</taxon>
    </lineage>
</organism>
<evidence type="ECO:0000256" key="1">
    <source>
        <dbReference type="ARBA" id="ARBA00022630"/>
    </source>
</evidence>
<sequence>MGTPARKDFQVAIVGGGVSGLVCAIALQRAGVSVQLFEAAAAFEQIGAGIGIGANAVRALRAIGLLDELLKKISPSELRTRGFVYYGGLGDNQKIFAYEAHPEDKGIGMHRADFLEAIMGVLDPQSAHFNKRCTSIVRSAQGSRRLVINFQDGTSHETDVVIGADGIKSAVRSFVLDGSDDRITFSSQIAYRGLVRYKELQAAGFKASVVNDPVCFLGPSKHFILFPLRNGELINVVAFVARYDVPIGSAKLPPGTPWVEVVPKEEMEKEYEGWGPDIAALLKCMPEKPSKWSIHVVHPPLDSFVKDQVVLIGDAAHAMLPHLGAGAGQGLEDAYVLSRLLGHPETHVDNLGAVLKTYSSIRRPRAQMIWNMSYTSGTINDLQGAERSDVEVLREKLRHQFDPVWQHDLEADIEHAVSQLRTEGAFAAHSL</sequence>
<evidence type="ECO:0000259" key="4">
    <source>
        <dbReference type="Pfam" id="PF01494"/>
    </source>
</evidence>
<evidence type="ECO:0000256" key="2">
    <source>
        <dbReference type="ARBA" id="ARBA00022827"/>
    </source>
</evidence>
<dbReference type="GO" id="GO:0044550">
    <property type="term" value="P:secondary metabolite biosynthetic process"/>
    <property type="evidence" value="ECO:0007669"/>
    <property type="project" value="TreeGrafter"/>
</dbReference>
<dbReference type="PRINTS" id="PR00420">
    <property type="entry name" value="RNGMNOXGNASE"/>
</dbReference>
<dbReference type="InterPro" id="IPR051104">
    <property type="entry name" value="FAD_monoxygenase"/>
</dbReference>
<feature type="domain" description="FAD-binding" evidence="4">
    <location>
        <begin position="301"/>
        <end position="369"/>
    </location>
</feature>
<evidence type="ECO:0000313" key="5">
    <source>
        <dbReference type="EMBL" id="TBU54912.1"/>
    </source>
</evidence>
<keyword evidence="2" id="KW-0274">FAD</keyword>
<dbReference type="SUPFAM" id="SSF51905">
    <property type="entry name" value="FAD/NAD(P)-binding domain"/>
    <property type="match status" value="1"/>
</dbReference>
<dbReference type="EMBL" id="ML145179">
    <property type="protein sequence ID" value="TBU54912.1"/>
    <property type="molecule type" value="Genomic_DNA"/>
</dbReference>
<evidence type="ECO:0000256" key="3">
    <source>
        <dbReference type="ARBA" id="ARBA00023002"/>
    </source>
</evidence>
<dbReference type="InterPro" id="IPR036188">
    <property type="entry name" value="FAD/NAD-bd_sf"/>
</dbReference>